<evidence type="ECO:0000313" key="2">
    <source>
        <dbReference type="Proteomes" id="UP001631993"/>
    </source>
</evidence>
<accession>A0ABW9IVX8</accession>
<dbReference type="EMBL" id="JBJVNE010000029">
    <property type="protein sequence ID" value="MFM9652448.1"/>
    <property type="molecule type" value="Genomic_DNA"/>
</dbReference>
<sequence length="100" mass="10869">MPHSDSRGLHLNYAAALLNLRATLVREDWHPETRLLPDLADRADLASVHLAGRSNDERGLGALYPAVASGTAAASRSRIDSSPRPCARLSVRPITLREPH</sequence>
<keyword evidence="2" id="KW-1185">Reference proteome</keyword>
<comment type="caution">
    <text evidence="1">The sequence shown here is derived from an EMBL/GenBank/DDBJ whole genome shotgun (WGS) entry which is preliminary data.</text>
</comment>
<reference evidence="1 2" key="1">
    <citation type="submission" date="2024-12" db="EMBL/GenBank/DDBJ databases">
        <title>Forecasting of Potato common scab and diversities of Pathogenic streptomyces spp. in china.</title>
        <authorList>
            <person name="Handique U."/>
            <person name="Wu J."/>
        </authorList>
    </citation>
    <scope>NUCLEOTIDE SEQUENCE [LARGE SCALE GENOMIC DNA]</scope>
    <source>
        <strain evidence="1 2">ZRIMU1585</strain>
    </source>
</reference>
<protein>
    <submittedName>
        <fullName evidence="1">Uncharacterized protein</fullName>
    </submittedName>
</protein>
<evidence type="ECO:0000313" key="1">
    <source>
        <dbReference type="EMBL" id="MFM9652448.1"/>
    </source>
</evidence>
<dbReference type="RefSeq" id="WP_369280538.1">
    <property type="nucleotide sequence ID" value="NZ_JBJVMW010000037.1"/>
</dbReference>
<proteinExistence type="predicted"/>
<name>A0ABW9IVX8_STRGJ</name>
<gene>
    <name evidence="1" type="ORF">ACKI1S_40750</name>
</gene>
<dbReference type="Proteomes" id="UP001631993">
    <property type="component" value="Unassembled WGS sequence"/>
</dbReference>
<organism evidence="1 2">
    <name type="scientific">Streptomyces galilaeus</name>
    <dbReference type="NCBI Taxonomy" id="33899"/>
    <lineage>
        <taxon>Bacteria</taxon>
        <taxon>Bacillati</taxon>
        <taxon>Actinomycetota</taxon>
        <taxon>Actinomycetes</taxon>
        <taxon>Kitasatosporales</taxon>
        <taxon>Streptomycetaceae</taxon>
        <taxon>Streptomyces</taxon>
    </lineage>
</organism>